<organism evidence="1 2">
    <name type="scientific">Pseudomonas fluorescens</name>
    <dbReference type="NCBI Taxonomy" id="294"/>
    <lineage>
        <taxon>Bacteria</taxon>
        <taxon>Pseudomonadati</taxon>
        <taxon>Pseudomonadota</taxon>
        <taxon>Gammaproteobacteria</taxon>
        <taxon>Pseudomonadales</taxon>
        <taxon>Pseudomonadaceae</taxon>
        <taxon>Pseudomonas</taxon>
    </lineage>
</organism>
<dbReference type="Gene3D" id="2.60.40.10">
    <property type="entry name" value="Immunoglobulins"/>
    <property type="match status" value="1"/>
</dbReference>
<reference evidence="1 2" key="1">
    <citation type="submission" date="2014-12" db="EMBL/GenBank/DDBJ databases">
        <title>16Stimator: statistical estimation of ribosomal gene copy numbers from draft genome assemblies.</title>
        <authorList>
            <person name="Perisin M.A."/>
            <person name="Vetter M."/>
            <person name="Gilbert J.A."/>
            <person name="Bergelson J."/>
        </authorList>
    </citation>
    <scope>NUCLEOTIDE SEQUENCE [LARGE SCALE GENOMIC DNA]</scope>
    <source>
        <strain evidence="1 2">MEP34</strain>
    </source>
</reference>
<evidence type="ECO:0000313" key="2">
    <source>
        <dbReference type="Proteomes" id="UP000032086"/>
    </source>
</evidence>
<accession>A0AAE2AY64</accession>
<protein>
    <recommendedName>
        <fullName evidence="3">Ig-like domain repeat protein</fullName>
    </recommendedName>
</protein>
<dbReference type="EMBL" id="JXQY01000008">
    <property type="protein sequence ID" value="KIP95665.1"/>
    <property type="molecule type" value="Genomic_DNA"/>
</dbReference>
<comment type="caution">
    <text evidence="1">The sequence shown here is derived from an EMBL/GenBank/DDBJ whole genome shotgun (WGS) entry which is preliminary data.</text>
</comment>
<dbReference type="InterPro" id="IPR013783">
    <property type="entry name" value="Ig-like_fold"/>
</dbReference>
<proteinExistence type="predicted"/>
<evidence type="ECO:0000313" key="1">
    <source>
        <dbReference type="EMBL" id="KIP95665.1"/>
    </source>
</evidence>
<dbReference type="RefSeq" id="WP_042607542.1">
    <property type="nucleotide sequence ID" value="NZ_JXQY01000008.1"/>
</dbReference>
<dbReference type="AlphaFoldDB" id="A0AAE2AY64"/>
<sequence>MSSPQKPLLLAELGIPGRSKDPVSKDPDVWGINIAAALDNFPCHGLRCEAGPWGNMASGDRLTIFWGTGHNVLSRTVLKDEVDTQLRMFVPSRHMVDGEFAVSYSVKPLGGTDQPSEVMQVLVKLTRPGGHDNNGDDGHSKLIMIIAQEILDGGIHEGNVAAGVDISIGKADGTPPYPNAAAGDICRVSWGGFFVPSAPLTQDQAEGTAPIIVKIKEDIIRDAGDAPGVAVVFEVYDCVFNRSEDWSPEQRVKVAVDATRLGAPLLREALNNVLDVDELGDADGTVQVVATDTSKFEVGDEVFIRIKGTPVEGPPINWEPSAGVELKSVPSIMETTAPNAVLRQLAKSQITLSYRLEKADGSDDLESKSQFIRAIGEVQRLAEPIMLDEDSGALNPPLDVVLMDIPFDTSFVEGLVLQPIMLGTTSGLKPYLPALPTRPITHNDIVAAKPLSYSIDSNHLTPVNGGTAEFYYQLLIPSAAFAKLDAYLASRAIRESIHTDILRVGKPRRELPEPVVAGVVGGVLPPDTPGTTATVIYTETVKGDEVFMFWVGSITGEYPDSIKLNEFTAGQEVPFPIPAALIKGNEGGTVVAKYEIKRADGRTSYAEPLKFDVGVALDLKEPKIKQAPNDTSLDPLEAQNALTSVINYDGMLVGDRIIVRLTGAPGTPAAGSHTTEPWPVTTVGPQEIPLAVSVLAFNLAKSITLDYTVTRGTQDPKESRIRALAVSPIAQSDLPGPLIVQASEQGEGPELDVSQLTTNATLRANSYPHIALRQYVWLKAKGTLKGGGDYSKTFWQPPGSQTNATWIDQGFYTHTFPLPDLQSLEDGRDLELEFKAGFGGTQVESEAVTFALRTYRIKAYENVVPTLDSVKGSPSGDEIPHGGLTMETTVTLRGVAAKGQKVEIFDGTVSEGQARAHATTGGWTLLVSALAVAAHSFTAKALYGSGAVSAARTLTVLELGEDFEGVDNNSWFPYTLRSGKLRLIKGNGNTSIFDPLSSPEIPNKMEGKMLVFSYYDDPEVNYEFNIAYSSVSFWIYSSDPTFPQHISFITYDSQGNILEANQVVHNKALDQILFSKTGIKKLSIKRAPQSTRLNAIFIDHFKFTI</sequence>
<dbReference type="Proteomes" id="UP000032086">
    <property type="component" value="Unassembled WGS sequence"/>
</dbReference>
<gene>
    <name evidence="1" type="ORF">RU10_06530</name>
</gene>
<name>A0AAE2AY64_PSEFL</name>
<evidence type="ECO:0008006" key="3">
    <source>
        <dbReference type="Google" id="ProtNLM"/>
    </source>
</evidence>